<keyword evidence="2" id="KW-1185">Reference proteome</keyword>
<evidence type="ECO:0000313" key="2">
    <source>
        <dbReference type="Proteomes" id="UP000078541"/>
    </source>
</evidence>
<accession>A0A151K1T7</accession>
<protein>
    <submittedName>
        <fullName evidence="1">Uncharacterized protein</fullName>
    </submittedName>
</protein>
<feature type="non-terminal residue" evidence="1">
    <location>
        <position position="1"/>
    </location>
</feature>
<organism evidence="1 2">
    <name type="scientific">Trachymyrmex septentrionalis</name>
    <dbReference type="NCBI Taxonomy" id="34720"/>
    <lineage>
        <taxon>Eukaryota</taxon>
        <taxon>Metazoa</taxon>
        <taxon>Ecdysozoa</taxon>
        <taxon>Arthropoda</taxon>
        <taxon>Hexapoda</taxon>
        <taxon>Insecta</taxon>
        <taxon>Pterygota</taxon>
        <taxon>Neoptera</taxon>
        <taxon>Endopterygota</taxon>
        <taxon>Hymenoptera</taxon>
        <taxon>Apocrita</taxon>
        <taxon>Aculeata</taxon>
        <taxon>Formicoidea</taxon>
        <taxon>Formicidae</taxon>
        <taxon>Myrmicinae</taxon>
        <taxon>Trachymyrmex</taxon>
    </lineage>
</organism>
<reference evidence="1 2" key="1">
    <citation type="submission" date="2016-03" db="EMBL/GenBank/DDBJ databases">
        <title>Trachymyrmex septentrionalis WGS genome.</title>
        <authorList>
            <person name="Nygaard S."/>
            <person name="Hu H."/>
            <person name="Boomsma J."/>
            <person name="Zhang G."/>
        </authorList>
    </citation>
    <scope>NUCLEOTIDE SEQUENCE [LARGE SCALE GENOMIC DNA]</scope>
    <source>
        <strain evidence="1">Tsep2-gDNA-1</strain>
        <tissue evidence="1">Whole body</tissue>
    </source>
</reference>
<dbReference type="EMBL" id="KQ981210">
    <property type="protein sequence ID" value="KYN44627.1"/>
    <property type="molecule type" value="Genomic_DNA"/>
</dbReference>
<evidence type="ECO:0000313" key="1">
    <source>
        <dbReference type="EMBL" id="KYN44627.1"/>
    </source>
</evidence>
<sequence>LRCSCWNIQSCNGRDQEIILELERHKIYICAVSKIKRKEKGNRRYNKETLIAFCAENELQTNNTYFNHKPLYKTTWSNSRDQTFSIDYTISNRTIHSSQIQNLRTLTSANIGFDLGLILCKIRL</sequence>
<gene>
    <name evidence="1" type="ORF">ALC56_00914</name>
</gene>
<dbReference type="Proteomes" id="UP000078541">
    <property type="component" value="Unassembled WGS sequence"/>
</dbReference>
<name>A0A151K1T7_9HYME</name>
<dbReference type="AlphaFoldDB" id="A0A151K1T7"/>
<proteinExistence type="predicted"/>